<protein>
    <submittedName>
        <fullName evidence="7">Spore germination protein</fullName>
    </submittedName>
</protein>
<evidence type="ECO:0000313" key="8">
    <source>
        <dbReference type="Proteomes" id="UP001589854"/>
    </source>
</evidence>
<comment type="caution">
    <text evidence="7">The sequence shown here is derived from an EMBL/GenBank/DDBJ whole genome shotgun (WGS) entry which is preliminary data.</text>
</comment>
<dbReference type="Pfam" id="PF03323">
    <property type="entry name" value="GerA"/>
    <property type="match status" value="1"/>
</dbReference>
<keyword evidence="6" id="KW-0812">Transmembrane</keyword>
<dbReference type="InterPro" id="IPR004995">
    <property type="entry name" value="Spore_Ger"/>
</dbReference>
<dbReference type="Proteomes" id="UP001589854">
    <property type="component" value="Unassembled WGS sequence"/>
</dbReference>
<evidence type="ECO:0000256" key="4">
    <source>
        <dbReference type="PIRNR" id="PIRNR005690"/>
    </source>
</evidence>
<dbReference type="PIRSF" id="PIRSF005690">
    <property type="entry name" value="GerBA"/>
    <property type="match status" value="1"/>
</dbReference>
<dbReference type="InterPro" id="IPR050768">
    <property type="entry name" value="UPF0353/GerABKA_families"/>
</dbReference>
<keyword evidence="6" id="KW-1133">Transmembrane helix</keyword>
<evidence type="ECO:0000256" key="6">
    <source>
        <dbReference type="SAM" id="Phobius"/>
    </source>
</evidence>
<feature type="transmembrane region" description="Helical" evidence="6">
    <location>
        <begin position="441"/>
        <end position="464"/>
    </location>
</feature>
<comment type="similarity">
    <text evidence="2 4">Belongs to the GerABKA family.</text>
</comment>
<keyword evidence="8" id="KW-1185">Reference proteome</keyword>
<dbReference type="PANTHER" id="PTHR22550:SF5">
    <property type="entry name" value="LEUCINE ZIPPER PROTEIN 4"/>
    <property type="match status" value="1"/>
</dbReference>
<organism evidence="7 8">
    <name type="scientific">Metabacillus herbersteinensis</name>
    <dbReference type="NCBI Taxonomy" id="283816"/>
    <lineage>
        <taxon>Bacteria</taxon>
        <taxon>Bacillati</taxon>
        <taxon>Bacillota</taxon>
        <taxon>Bacilli</taxon>
        <taxon>Bacillales</taxon>
        <taxon>Bacillaceae</taxon>
        <taxon>Metabacillus</taxon>
    </lineage>
</organism>
<gene>
    <name evidence="7" type="ORF">ACFFIX_03640</name>
</gene>
<feature type="transmembrane region" description="Helical" evidence="6">
    <location>
        <begin position="380"/>
        <end position="401"/>
    </location>
</feature>
<evidence type="ECO:0000256" key="3">
    <source>
        <dbReference type="ARBA" id="ARBA00023136"/>
    </source>
</evidence>
<dbReference type="EMBL" id="JBHLVO010000002">
    <property type="protein sequence ID" value="MFC0270548.1"/>
    <property type="molecule type" value="Genomic_DNA"/>
</dbReference>
<comment type="subcellular location">
    <subcellularLocation>
        <location evidence="4">Cell membrane</location>
    </subcellularLocation>
    <subcellularLocation>
        <location evidence="1">Membrane</location>
        <topology evidence="1">Multi-pass membrane protein</topology>
    </subcellularLocation>
</comment>
<keyword evidence="3 4" id="KW-0472">Membrane</keyword>
<dbReference type="RefSeq" id="WP_378930634.1">
    <property type="nucleotide sequence ID" value="NZ_JBHLVO010000002.1"/>
</dbReference>
<dbReference type="PANTHER" id="PTHR22550">
    <property type="entry name" value="SPORE GERMINATION PROTEIN"/>
    <property type="match status" value="1"/>
</dbReference>
<name>A0ABV6GA39_9BACI</name>
<accession>A0ABV6GA39</accession>
<proteinExistence type="inferred from homology"/>
<evidence type="ECO:0000256" key="1">
    <source>
        <dbReference type="ARBA" id="ARBA00004141"/>
    </source>
</evidence>
<feature type="compositionally biased region" description="Basic residues" evidence="5">
    <location>
        <begin position="508"/>
        <end position="525"/>
    </location>
</feature>
<feature type="transmembrane region" description="Helical" evidence="6">
    <location>
        <begin position="313"/>
        <end position="335"/>
    </location>
</feature>
<evidence type="ECO:0000256" key="5">
    <source>
        <dbReference type="SAM" id="MobiDB-lite"/>
    </source>
</evidence>
<feature type="region of interest" description="Disordered" evidence="5">
    <location>
        <begin position="506"/>
        <end position="525"/>
    </location>
</feature>
<reference evidence="7 8" key="1">
    <citation type="submission" date="2024-09" db="EMBL/GenBank/DDBJ databases">
        <authorList>
            <person name="Sun Q."/>
            <person name="Mori K."/>
        </authorList>
    </citation>
    <scope>NUCLEOTIDE SEQUENCE [LARGE SCALE GENOMIC DNA]</scope>
    <source>
        <strain evidence="7 8">CCM 7228</strain>
    </source>
</reference>
<evidence type="ECO:0000256" key="2">
    <source>
        <dbReference type="ARBA" id="ARBA00005278"/>
    </source>
</evidence>
<feature type="transmembrane region" description="Helical" evidence="6">
    <location>
        <begin position="407"/>
        <end position="429"/>
    </location>
</feature>
<evidence type="ECO:0000313" key="7">
    <source>
        <dbReference type="EMBL" id="MFC0270548.1"/>
    </source>
</evidence>
<sequence>MKVLKWFKKLTSTSQNQDQELVNPQEERESLTGILKEDFYKIERLFEGSSDFSYRKFEINATYSAIILYLDGLVDMNRMESNVINPLLTHNEDLLQKPIITIKEIEEELHSAQVKKGGTIQEVVDHILSGDTVLLVSGFNQSLFISEQSWQQRSVNDPPSEPVVYGPREGFTENIRTNTSMIRRRLKTSQLKLESITIGELSKTEVVIAYLEGIAQDSIVEEVRTRLNRINIDAIEDSGYILEFIEDNPYSVFPQVLQTERPDRVVGSLLEGKIGIIVENSPFALIAPVTFFVMMNSPEDYYGRFMISTFTRWLRYLFLFVALLFPSIYIAVTTFHQELLPTNLLFSVAASREKVPFPAVVEALLMEITFEALREAGLRLPRPIGATVSIVGALVIGQAAVEAGIVSAPLVIVVSITGIASFMFASYSLTGAIRLLRFMMMFIAATLGFYGILLGVFFILVHLVQLRSFGVPYLTPVSPFNFNNLKDVFIRAPWWAMVERPEQTAKSNLKRMSKSLRPHPPKRNN</sequence>